<organism evidence="2 3">
    <name type="scientific">Reticulomyxa filosa</name>
    <dbReference type="NCBI Taxonomy" id="46433"/>
    <lineage>
        <taxon>Eukaryota</taxon>
        <taxon>Sar</taxon>
        <taxon>Rhizaria</taxon>
        <taxon>Retaria</taxon>
        <taxon>Foraminifera</taxon>
        <taxon>Monothalamids</taxon>
        <taxon>Reticulomyxidae</taxon>
        <taxon>Reticulomyxa</taxon>
    </lineage>
</organism>
<evidence type="ECO:0000256" key="1">
    <source>
        <dbReference type="SAM" id="MobiDB-lite"/>
    </source>
</evidence>
<evidence type="ECO:0000313" key="2">
    <source>
        <dbReference type="EMBL" id="ETO23074.1"/>
    </source>
</evidence>
<comment type="caution">
    <text evidence="2">The sequence shown here is derived from an EMBL/GenBank/DDBJ whole genome shotgun (WGS) entry which is preliminary data.</text>
</comment>
<gene>
    <name evidence="2" type="ORF">RFI_14111</name>
</gene>
<dbReference type="EMBL" id="ASPP01010246">
    <property type="protein sequence ID" value="ETO23074.1"/>
    <property type="molecule type" value="Genomic_DNA"/>
</dbReference>
<protein>
    <submittedName>
        <fullName evidence="2">Uncharacterized protein</fullName>
    </submittedName>
</protein>
<reference evidence="2 3" key="1">
    <citation type="journal article" date="2013" name="Curr. Biol.">
        <title>The Genome of the Foraminiferan Reticulomyxa filosa.</title>
        <authorList>
            <person name="Glockner G."/>
            <person name="Hulsmann N."/>
            <person name="Schleicher M."/>
            <person name="Noegel A.A."/>
            <person name="Eichinger L."/>
            <person name="Gallinger C."/>
            <person name="Pawlowski J."/>
            <person name="Sierra R."/>
            <person name="Euteneuer U."/>
            <person name="Pillet L."/>
            <person name="Moustafa A."/>
            <person name="Platzer M."/>
            <person name="Groth M."/>
            <person name="Szafranski K."/>
            <person name="Schliwa M."/>
        </authorList>
    </citation>
    <scope>NUCLEOTIDE SEQUENCE [LARGE SCALE GENOMIC DNA]</scope>
</reference>
<proteinExistence type="predicted"/>
<keyword evidence="3" id="KW-1185">Reference proteome</keyword>
<feature type="compositionally biased region" description="Low complexity" evidence="1">
    <location>
        <begin position="69"/>
        <end position="84"/>
    </location>
</feature>
<sequence>MLICRKPTAMKTIEMMDPTKSSGTQCHNKANYVWLIFCDKHTKHDLSIAMDHLSQRNCENVDGTDPPISSSSSSSSSLSQCSQSQGDDTCIAKRVAFDLYHMNDPLQSKPWKITDDGMATATCANNPSHDTAIVNAN</sequence>
<name>X6NBC8_RETFI</name>
<feature type="region of interest" description="Disordered" evidence="1">
    <location>
        <begin position="59"/>
        <end position="84"/>
    </location>
</feature>
<dbReference type="AlphaFoldDB" id="X6NBC8"/>
<feature type="non-terminal residue" evidence="2">
    <location>
        <position position="137"/>
    </location>
</feature>
<accession>X6NBC8</accession>
<dbReference type="Proteomes" id="UP000023152">
    <property type="component" value="Unassembled WGS sequence"/>
</dbReference>
<evidence type="ECO:0000313" key="3">
    <source>
        <dbReference type="Proteomes" id="UP000023152"/>
    </source>
</evidence>